<accession>A0A9P5WVV6</accession>
<organism evidence="1 2">
    <name type="scientific">Macrolepiota fuliginosa MF-IS2</name>
    <dbReference type="NCBI Taxonomy" id="1400762"/>
    <lineage>
        <taxon>Eukaryota</taxon>
        <taxon>Fungi</taxon>
        <taxon>Dikarya</taxon>
        <taxon>Basidiomycota</taxon>
        <taxon>Agaricomycotina</taxon>
        <taxon>Agaricomycetes</taxon>
        <taxon>Agaricomycetidae</taxon>
        <taxon>Agaricales</taxon>
        <taxon>Agaricineae</taxon>
        <taxon>Agaricaceae</taxon>
        <taxon>Macrolepiota</taxon>
    </lineage>
</organism>
<comment type="caution">
    <text evidence="1">The sequence shown here is derived from an EMBL/GenBank/DDBJ whole genome shotgun (WGS) entry which is preliminary data.</text>
</comment>
<gene>
    <name evidence="1" type="ORF">P691DRAFT_690162</name>
</gene>
<evidence type="ECO:0000313" key="2">
    <source>
        <dbReference type="Proteomes" id="UP000807342"/>
    </source>
</evidence>
<feature type="non-terminal residue" evidence="1">
    <location>
        <position position="1"/>
    </location>
</feature>
<dbReference type="OrthoDB" id="2799149at2759"/>
<protein>
    <submittedName>
        <fullName evidence="1">Uncharacterized protein</fullName>
    </submittedName>
</protein>
<dbReference type="EMBL" id="MU153749">
    <property type="protein sequence ID" value="KAF9439654.1"/>
    <property type="molecule type" value="Genomic_DNA"/>
</dbReference>
<dbReference type="AlphaFoldDB" id="A0A9P5WVV6"/>
<proteinExistence type="predicted"/>
<keyword evidence="2" id="KW-1185">Reference proteome</keyword>
<reference evidence="1" key="1">
    <citation type="submission" date="2020-11" db="EMBL/GenBank/DDBJ databases">
        <authorList>
            <consortium name="DOE Joint Genome Institute"/>
            <person name="Ahrendt S."/>
            <person name="Riley R."/>
            <person name="Andreopoulos W."/>
            <person name="Labutti K."/>
            <person name="Pangilinan J."/>
            <person name="Ruiz-Duenas F.J."/>
            <person name="Barrasa J.M."/>
            <person name="Sanchez-Garcia M."/>
            <person name="Camarero S."/>
            <person name="Miyauchi S."/>
            <person name="Serrano A."/>
            <person name="Linde D."/>
            <person name="Babiker R."/>
            <person name="Drula E."/>
            <person name="Ayuso-Fernandez I."/>
            <person name="Pacheco R."/>
            <person name="Padilla G."/>
            <person name="Ferreira P."/>
            <person name="Barriuso J."/>
            <person name="Kellner H."/>
            <person name="Castanera R."/>
            <person name="Alfaro M."/>
            <person name="Ramirez L."/>
            <person name="Pisabarro A.G."/>
            <person name="Kuo A."/>
            <person name="Tritt A."/>
            <person name="Lipzen A."/>
            <person name="He G."/>
            <person name="Yan M."/>
            <person name="Ng V."/>
            <person name="Cullen D."/>
            <person name="Martin F."/>
            <person name="Rosso M.-N."/>
            <person name="Henrissat B."/>
            <person name="Hibbett D."/>
            <person name="Martinez A.T."/>
            <person name="Grigoriev I.V."/>
        </authorList>
    </citation>
    <scope>NUCLEOTIDE SEQUENCE</scope>
    <source>
        <strain evidence="1">MF-IS2</strain>
    </source>
</reference>
<evidence type="ECO:0000313" key="1">
    <source>
        <dbReference type="EMBL" id="KAF9439654.1"/>
    </source>
</evidence>
<sequence length="83" mass="9359">VNVNSIDTWMLWDSGNTMSRITLMFAQIANIKVNKLLDPHTLQLGTVYYGCQRAHSDPPRTTASPDDIQLHFQLQNHSPPPSI</sequence>
<dbReference type="Proteomes" id="UP000807342">
    <property type="component" value="Unassembled WGS sequence"/>
</dbReference>
<name>A0A9P5WVV6_9AGAR</name>